<feature type="region of interest" description="Disordered" evidence="2">
    <location>
        <begin position="612"/>
        <end position="683"/>
    </location>
</feature>
<dbReference type="KEGG" id="mgod:E7746_13710"/>
<dbReference type="EMBL" id="CP039393">
    <property type="protein sequence ID" value="QCD36857.1"/>
    <property type="molecule type" value="Genomic_DNA"/>
</dbReference>
<keyword evidence="6" id="KW-1185">Reference proteome</keyword>
<feature type="domain" description="SbsA Ig-like" evidence="4">
    <location>
        <begin position="36"/>
        <end position="135"/>
    </location>
</feature>
<feature type="compositionally biased region" description="Low complexity" evidence="2">
    <location>
        <begin position="656"/>
        <end position="683"/>
    </location>
</feature>
<feature type="compositionally biased region" description="Basic residues" evidence="2">
    <location>
        <begin position="619"/>
        <end position="628"/>
    </location>
</feature>
<sequence>MKLNDVTYMRLILAAVAAFILAACASMGRPTGGEYDVDPPVYVQSNPAIGSVNFKKNHITIDFNENVQVEDVMNKVVVSPPQKNIPSITANGKRVTAELRDSMLDNTTYTIDFSDAIKDLNEGNTLDGFAIDFSTGDSIDSLRIAGMVFEARTLEPAQNMLVGVYSNLSDTAITTLPLERIGRTNQLGQFIIRGLKPGNYRIYALNDINRDYHWDRSEDVAFYDVTVSPYAEPTTVNDTLITLDGRDSIVTHPGTNYFPNDILLTWFNEGYKAQYLKDYTRPDRRRLLLNLAAPSDTFPTITLLNGPAAGKRIDELAILNTGMTRDTLEYFITDTALMAQDTMMLALHFLRTDTLQQLSWGDDTIRVLYREPKANKTKEKKVKKKKDDEENSDSIVGPQLTFLNISAKTSNTQEIYLPIIFEMNQPLDTIIPEGLHLEMIRDTIFDTLAVPELVRVDPFNTMRYKVEYKWEPGVKYRFSADSASIVGIYNEWNKPFKHEFTARALEDYSLLAFNVTGVRDSAIVEVLGSDDNPVAIAPLKDGVAEFPYLQPGTYYARLYIDRNGNGEYDTGNLLDSIQPEEVYYYPKKIVLKKNWDVEQSWDIYETPIDLQKPQEIKKNKPKEKKRRRNPDGTFVEDENDNRNRDEDEDGYYDDTNFFGPGNPNGSSNIGNMNNQNNLRNLRR</sequence>
<dbReference type="InterPro" id="IPR032812">
    <property type="entry name" value="SbsA_Ig"/>
</dbReference>
<dbReference type="RefSeq" id="WP_136411169.1">
    <property type="nucleotide sequence ID" value="NZ_CP039393.1"/>
</dbReference>
<dbReference type="InterPro" id="IPR014755">
    <property type="entry name" value="Cu-Rt/internalin_Ig-like"/>
</dbReference>
<gene>
    <name evidence="5" type="ORF">E7746_13710</name>
</gene>
<dbReference type="Proteomes" id="UP000297031">
    <property type="component" value="Chromosome"/>
</dbReference>
<accession>A0A4P7VR92</accession>
<keyword evidence="1 3" id="KW-0732">Signal</keyword>
<dbReference type="OrthoDB" id="9809989at2"/>
<evidence type="ECO:0000256" key="1">
    <source>
        <dbReference type="ARBA" id="ARBA00022729"/>
    </source>
</evidence>
<feature type="chain" id="PRO_5020544536" description="SbsA Ig-like domain-containing protein" evidence="3">
    <location>
        <begin position="26"/>
        <end position="683"/>
    </location>
</feature>
<reference evidence="5 6" key="1">
    <citation type="submission" date="2019-02" db="EMBL/GenBank/DDBJ databases">
        <title>Isolation and identification of novel species under the genus Muribaculum.</title>
        <authorList>
            <person name="Miyake S."/>
            <person name="Ding Y."/>
            <person name="Low A."/>
            <person name="Soh M."/>
            <person name="Seedorf H."/>
        </authorList>
    </citation>
    <scope>NUCLEOTIDE SEQUENCE [LARGE SCALE GENOMIC DNA]</scope>
    <source>
        <strain evidence="5 6">TLL-A4</strain>
    </source>
</reference>
<evidence type="ECO:0000313" key="5">
    <source>
        <dbReference type="EMBL" id="QCD36857.1"/>
    </source>
</evidence>
<evidence type="ECO:0000256" key="2">
    <source>
        <dbReference type="SAM" id="MobiDB-lite"/>
    </source>
</evidence>
<evidence type="ECO:0000313" key="6">
    <source>
        <dbReference type="Proteomes" id="UP000297031"/>
    </source>
</evidence>
<protein>
    <recommendedName>
        <fullName evidence="4">SbsA Ig-like domain-containing protein</fullName>
    </recommendedName>
</protein>
<name>A0A4P7VR92_9BACT</name>
<dbReference type="AlphaFoldDB" id="A0A4P7VR92"/>
<dbReference type="PROSITE" id="PS51257">
    <property type="entry name" value="PROKAR_LIPOPROTEIN"/>
    <property type="match status" value="1"/>
</dbReference>
<evidence type="ECO:0000259" key="4">
    <source>
        <dbReference type="Pfam" id="PF13205"/>
    </source>
</evidence>
<dbReference type="Gene3D" id="2.60.40.1220">
    <property type="match status" value="1"/>
</dbReference>
<organism evidence="5 6">
    <name type="scientific">Muribaculum gordoncarteri</name>
    <dbReference type="NCBI Taxonomy" id="2530390"/>
    <lineage>
        <taxon>Bacteria</taxon>
        <taxon>Pseudomonadati</taxon>
        <taxon>Bacteroidota</taxon>
        <taxon>Bacteroidia</taxon>
        <taxon>Bacteroidales</taxon>
        <taxon>Muribaculaceae</taxon>
        <taxon>Muribaculum</taxon>
    </lineage>
</organism>
<evidence type="ECO:0000256" key="3">
    <source>
        <dbReference type="SAM" id="SignalP"/>
    </source>
</evidence>
<feature type="signal peptide" evidence="3">
    <location>
        <begin position="1"/>
        <end position="25"/>
    </location>
</feature>
<proteinExistence type="predicted"/>
<dbReference type="Pfam" id="PF13205">
    <property type="entry name" value="Big_5"/>
    <property type="match status" value="1"/>
</dbReference>